<feature type="transmembrane region" description="Helical" evidence="7">
    <location>
        <begin position="255"/>
        <end position="274"/>
    </location>
</feature>
<evidence type="ECO:0000256" key="5">
    <source>
        <dbReference type="ARBA" id="ARBA00022989"/>
    </source>
</evidence>
<dbReference type="GO" id="GO:0055085">
    <property type="term" value="P:transmembrane transport"/>
    <property type="evidence" value="ECO:0007669"/>
    <property type="project" value="InterPro"/>
</dbReference>
<reference evidence="8 9" key="1">
    <citation type="submission" date="2019-12" db="EMBL/GenBank/DDBJ databases">
        <title>Maritimibacter sp. nov. sp. isolated from sea sand.</title>
        <authorList>
            <person name="Kim J."/>
            <person name="Jeong S.E."/>
            <person name="Jung H.S."/>
            <person name="Jeon C.O."/>
        </authorList>
    </citation>
    <scope>NUCLEOTIDE SEQUENCE [LARGE SCALE GENOMIC DNA]</scope>
    <source>
        <strain evidence="8 9">DP07</strain>
    </source>
</reference>
<comment type="caution">
    <text evidence="8">The sequence shown here is derived from an EMBL/GenBank/DDBJ whole genome shotgun (WGS) entry which is preliminary data.</text>
</comment>
<comment type="subcellular location">
    <subcellularLocation>
        <location evidence="1">Membrane</location>
        <topology evidence="1">Multi-pass membrane protein</topology>
    </subcellularLocation>
</comment>
<feature type="transmembrane region" description="Helical" evidence="7">
    <location>
        <begin position="165"/>
        <end position="187"/>
    </location>
</feature>
<evidence type="ECO:0000256" key="1">
    <source>
        <dbReference type="ARBA" id="ARBA00004141"/>
    </source>
</evidence>
<feature type="transmembrane region" description="Helical" evidence="7">
    <location>
        <begin position="193"/>
        <end position="215"/>
    </location>
</feature>
<feature type="transmembrane region" description="Helical" evidence="7">
    <location>
        <begin position="34"/>
        <end position="53"/>
    </location>
</feature>
<keyword evidence="6 7" id="KW-0472">Membrane</keyword>
<feature type="transmembrane region" description="Helical" evidence="7">
    <location>
        <begin position="94"/>
        <end position="117"/>
    </location>
</feature>
<evidence type="ECO:0000313" key="8">
    <source>
        <dbReference type="EMBL" id="MZR15298.1"/>
    </source>
</evidence>
<protein>
    <submittedName>
        <fullName evidence="8">Transporter</fullName>
    </submittedName>
</protein>
<dbReference type="InterPro" id="IPR004776">
    <property type="entry name" value="Mem_transp_PIN-like"/>
</dbReference>
<dbReference type="EMBL" id="WTUX01000022">
    <property type="protein sequence ID" value="MZR15298.1"/>
    <property type="molecule type" value="Genomic_DNA"/>
</dbReference>
<accession>A0A845M8U0</accession>
<keyword evidence="5 7" id="KW-1133">Transmembrane helix</keyword>
<evidence type="ECO:0000313" key="9">
    <source>
        <dbReference type="Proteomes" id="UP000467322"/>
    </source>
</evidence>
<keyword evidence="9" id="KW-1185">Reference proteome</keyword>
<keyword evidence="4 7" id="KW-0812">Transmembrane</keyword>
<dbReference type="Pfam" id="PF03547">
    <property type="entry name" value="Mem_trans"/>
    <property type="match status" value="1"/>
</dbReference>
<keyword evidence="2" id="KW-0813">Transport</keyword>
<dbReference type="Proteomes" id="UP000467322">
    <property type="component" value="Unassembled WGS sequence"/>
</dbReference>
<evidence type="ECO:0000256" key="4">
    <source>
        <dbReference type="ARBA" id="ARBA00022692"/>
    </source>
</evidence>
<feature type="transmembrane region" description="Helical" evidence="7">
    <location>
        <begin position="6"/>
        <end position="22"/>
    </location>
</feature>
<sequence>MTAILGITFPIFAAIALGYGLVRWQVFRSADMRVLGGYVMQIALPALIFNAVASRDIGEVFNLPYMTAFLLGGLVTMGIAFGWFSAITGPQRRAVGAMGATVPNSGFIGAPMMLILFPDIAGLILAMNMLVENVILIPLALALIEAAKGGGFHLGKVLLGVLRRPMVIGLIVGLVVSVLGVTLPAPLTRLIDMIAGSAAPIALIVIGGSLAGLAVKGNRALAAQIAVAKLVVHPLVTLAAITLLGLVGLGLGGDLRVALILSTAVPMFTIYTVLAQESGHEGLASLALLVATVASFVTLNVAIFLLI</sequence>
<name>A0A845M8U0_9RHOB</name>
<evidence type="ECO:0000256" key="3">
    <source>
        <dbReference type="ARBA" id="ARBA00022475"/>
    </source>
</evidence>
<feature type="transmembrane region" description="Helical" evidence="7">
    <location>
        <begin position="286"/>
        <end position="306"/>
    </location>
</feature>
<proteinExistence type="predicted"/>
<dbReference type="PANTHER" id="PTHR36838">
    <property type="entry name" value="AUXIN EFFLUX CARRIER FAMILY PROTEIN"/>
    <property type="match status" value="1"/>
</dbReference>
<feature type="transmembrane region" description="Helical" evidence="7">
    <location>
        <begin position="227"/>
        <end position="249"/>
    </location>
</feature>
<dbReference type="RefSeq" id="WP_161353712.1">
    <property type="nucleotide sequence ID" value="NZ_WTUX01000022.1"/>
</dbReference>
<evidence type="ECO:0000256" key="2">
    <source>
        <dbReference type="ARBA" id="ARBA00022448"/>
    </source>
</evidence>
<dbReference type="GO" id="GO:0016020">
    <property type="term" value="C:membrane"/>
    <property type="evidence" value="ECO:0007669"/>
    <property type="project" value="UniProtKB-SubCell"/>
</dbReference>
<organism evidence="8 9">
    <name type="scientific">Maritimibacter harenae</name>
    <dbReference type="NCBI Taxonomy" id="2606218"/>
    <lineage>
        <taxon>Bacteria</taxon>
        <taxon>Pseudomonadati</taxon>
        <taxon>Pseudomonadota</taxon>
        <taxon>Alphaproteobacteria</taxon>
        <taxon>Rhodobacterales</taxon>
        <taxon>Roseobacteraceae</taxon>
        <taxon>Maritimibacter</taxon>
    </lineage>
</organism>
<evidence type="ECO:0000256" key="7">
    <source>
        <dbReference type="SAM" id="Phobius"/>
    </source>
</evidence>
<evidence type="ECO:0000256" key="6">
    <source>
        <dbReference type="ARBA" id="ARBA00023136"/>
    </source>
</evidence>
<feature type="transmembrane region" description="Helical" evidence="7">
    <location>
        <begin position="65"/>
        <end position="87"/>
    </location>
</feature>
<keyword evidence="3" id="KW-1003">Cell membrane</keyword>
<dbReference type="PANTHER" id="PTHR36838:SF3">
    <property type="entry name" value="TRANSPORTER AUXIN EFFLUX CARRIER EC FAMILY"/>
    <property type="match status" value="1"/>
</dbReference>
<gene>
    <name evidence="8" type="ORF">GQE99_19945</name>
</gene>
<dbReference type="AlphaFoldDB" id="A0A845M8U0"/>